<dbReference type="Proteomes" id="UP001054837">
    <property type="component" value="Unassembled WGS sequence"/>
</dbReference>
<reference evidence="1 2" key="1">
    <citation type="submission" date="2021-06" db="EMBL/GenBank/DDBJ databases">
        <title>Caerostris darwini draft genome.</title>
        <authorList>
            <person name="Kono N."/>
            <person name="Arakawa K."/>
        </authorList>
    </citation>
    <scope>NUCLEOTIDE SEQUENCE [LARGE SCALE GENOMIC DNA]</scope>
</reference>
<proteinExistence type="predicted"/>
<sequence>MPECGVLFRSYPVHSAAAPELLLVNYYPSLGEHRVSVVHAPANTIRRESITENRIGLMCFGRHTHLGSREQHRPSIKSQHMLLIGKMPISPGAELSCRILCSLHIESCL</sequence>
<gene>
    <name evidence="1" type="ORF">CDAR_471091</name>
</gene>
<organism evidence="1 2">
    <name type="scientific">Caerostris darwini</name>
    <dbReference type="NCBI Taxonomy" id="1538125"/>
    <lineage>
        <taxon>Eukaryota</taxon>
        <taxon>Metazoa</taxon>
        <taxon>Ecdysozoa</taxon>
        <taxon>Arthropoda</taxon>
        <taxon>Chelicerata</taxon>
        <taxon>Arachnida</taxon>
        <taxon>Araneae</taxon>
        <taxon>Araneomorphae</taxon>
        <taxon>Entelegynae</taxon>
        <taxon>Araneoidea</taxon>
        <taxon>Araneidae</taxon>
        <taxon>Caerostris</taxon>
    </lineage>
</organism>
<dbReference type="AlphaFoldDB" id="A0AAV4QMQ8"/>
<evidence type="ECO:0000313" key="2">
    <source>
        <dbReference type="Proteomes" id="UP001054837"/>
    </source>
</evidence>
<name>A0AAV4QMQ8_9ARAC</name>
<evidence type="ECO:0000313" key="1">
    <source>
        <dbReference type="EMBL" id="GIY10216.1"/>
    </source>
</evidence>
<comment type="caution">
    <text evidence="1">The sequence shown here is derived from an EMBL/GenBank/DDBJ whole genome shotgun (WGS) entry which is preliminary data.</text>
</comment>
<keyword evidence="2" id="KW-1185">Reference proteome</keyword>
<accession>A0AAV4QMQ8</accession>
<dbReference type="EMBL" id="BPLQ01004730">
    <property type="protein sequence ID" value="GIY10216.1"/>
    <property type="molecule type" value="Genomic_DNA"/>
</dbReference>
<protein>
    <submittedName>
        <fullName evidence="1">Uncharacterized protein</fullName>
    </submittedName>
</protein>